<dbReference type="AlphaFoldDB" id="A0A834TLP7"/>
<comment type="caution">
    <text evidence="14">The sequence shown here is derived from an EMBL/GenBank/DDBJ whole genome shotgun (WGS) entry which is preliminary data.</text>
</comment>
<evidence type="ECO:0000256" key="6">
    <source>
        <dbReference type="ARBA" id="ARBA00022989"/>
    </source>
</evidence>
<dbReference type="InterPro" id="IPR057291">
    <property type="entry name" value="CHX17_2nd"/>
</dbReference>
<dbReference type="FunFam" id="1.20.1530.20:FF:000025">
    <property type="entry name" value="Cation/H(+) antiporter 28"/>
    <property type="match status" value="1"/>
</dbReference>
<dbReference type="PANTHER" id="PTHR32468:SF145">
    <property type="entry name" value="CATION_H(+) ANTIPORTER 28"/>
    <property type="match status" value="1"/>
</dbReference>
<feature type="transmembrane region" description="Helical" evidence="10">
    <location>
        <begin position="75"/>
        <end position="98"/>
    </location>
</feature>
<evidence type="ECO:0000313" key="14">
    <source>
        <dbReference type="EMBL" id="KAF7824573.1"/>
    </source>
</evidence>
<dbReference type="InterPro" id="IPR057290">
    <property type="entry name" value="CHX17_C"/>
</dbReference>
<feature type="transmembrane region" description="Helical" evidence="10">
    <location>
        <begin position="110"/>
        <end position="132"/>
    </location>
</feature>
<feature type="transmembrane region" description="Helical" evidence="10">
    <location>
        <begin position="396"/>
        <end position="419"/>
    </location>
</feature>
<keyword evidence="7" id="KW-0406">Ion transport</keyword>
<evidence type="ECO:0000259" key="11">
    <source>
        <dbReference type="Pfam" id="PF00999"/>
    </source>
</evidence>
<evidence type="ECO:0000259" key="13">
    <source>
        <dbReference type="Pfam" id="PF23259"/>
    </source>
</evidence>
<evidence type="ECO:0000259" key="12">
    <source>
        <dbReference type="Pfam" id="PF23256"/>
    </source>
</evidence>
<dbReference type="InterPro" id="IPR050794">
    <property type="entry name" value="CPA2_transporter"/>
</dbReference>
<dbReference type="Pfam" id="PF00999">
    <property type="entry name" value="Na_H_Exchanger"/>
    <property type="match status" value="1"/>
</dbReference>
<keyword evidence="5" id="KW-0630">Potassium</keyword>
<keyword evidence="4 10" id="KW-0812">Transmembrane</keyword>
<proteinExistence type="inferred from homology"/>
<protein>
    <submittedName>
        <fullName evidence="14">Cation/H(+) antiporter 28-like</fullName>
    </submittedName>
</protein>
<evidence type="ECO:0000256" key="10">
    <source>
        <dbReference type="SAM" id="Phobius"/>
    </source>
</evidence>
<feature type="transmembrane region" description="Helical" evidence="10">
    <location>
        <begin position="336"/>
        <end position="360"/>
    </location>
</feature>
<sequence>MVNLATNPCAEKLVPLMFSVGVNFLIFIIMVLVCNGFHYLLKPYSMPRIISDMFVGLLVGNLAFLRTTFEVFNKTFGFIIDFVMMFYMFALGIEMDPFQIFQRPSRDAQIAYAGILSSFILACTLTPIFHYFTGPHKIEFTLALSILLSSTASPVLTRLITSLKIGKSDIGKLVVAAGMHSDFLCSLILSFGYVSMPLPLVCHSSVLPDWLRKSIVMGFAVLGQIVFAALVSPFFMRWVNSENPEGRPMKGPHLVLSVAFMVLICASSTLYDYSPILSAFIAGICLPREGRLSKWIITKINYLLSTIFFPIFFLWMGYSADLRKFDWDEWETWVRLLMLIVIGMASKVAGTVICGAILGFNWPDSVAIGLLLASKGHFHIYLAIKVMKCKAANISIGVAMIIAIFCTVLPAPSVVAHIIRRAKKRAPTHHMALQLLGPSTELKILLCLHGHQNATSSLNFMEISRGTTTTDPNMVVYVTDLIELTDELAISVEKLEGTTNADVTVHDKEVTGMREKVTSSFQSYVKEDGDGITLKRTMVVSTFINMARDICSLAEELSVALVILPFHRTKREDGMLDGGNPGFRHVNRKVLKSATCSVGILVDRGLGSIKISRSSPSVTINVALIFIGGKDDREAIAYASRVARHPGVKLTVLRLLVDTSSDAIKFAIKSHHPFGVSQSQLEEEIRLDDECFAQFYERHIVGGRIAYAEKHLENSAETFSILKSFEGQYALVIVGREGGMNSILTKGMNDWQQCPELGPIGDVLSGPDFSNTVSVLIIQQHKLKGEIEGLDDDFNIM</sequence>
<dbReference type="GO" id="GO:0012505">
    <property type="term" value="C:endomembrane system"/>
    <property type="evidence" value="ECO:0007669"/>
    <property type="project" value="TreeGrafter"/>
</dbReference>
<evidence type="ECO:0000256" key="2">
    <source>
        <dbReference type="ARBA" id="ARBA00022448"/>
    </source>
</evidence>
<dbReference type="EMBL" id="JAAIUW010000007">
    <property type="protein sequence ID" value="KAF7824573.1"/>
    <property type="molecule type" value="Genomic_DNA"/>
</dbReference>
<feature type="transmembrane region" description="Helical" evidence="10">
    <location>
        <begin position="138"/>
        <end position="161"/>
    </location>
</feature>
<keyword evidence="3" id="KW-0633">Potassium transport</keyword>
<evidence type="ECO:0000256" key="5">
    <source>
        <dbReference type="ARBA" id="ARBA00022958"/>
    </source>
</evidence>
<keyword evidence="2" id="KW-0813">Transport</keyword>
<feature type="transmembrane region" description="Helical" evidence="10">
    <location>
        <begin position="251"/>
        <end position="271"/>
    </location>
</feature>
<comment type="similarity">
    <text evidence="9">Belongs to the monovalent cation:proton antiporter 2 (CPA2) transporter (TC 2.A.37) family. CHX (TC 2.A.37.4) subfamily.</text>
</comment>
<evidence type="ECO:0000256" key="7">
    <source>
        <dbReference type="ARBA" id="ARBA00023065"/>
    </source>
</evidence>
<feature type="transmembrane region" description="Helical" evidence="10">
    <location>
        <begin position="215"/>
        <end position="239"/>
    </location>
</feature>
<feature type="transmembrane region" description="Helical" evidence="10">
    <location>
        <begin position="296"/>
        <end position="315"/>
    </location>
</feature>
<dbReference type="Pfam" id="PF23259">
    <property type="entry name" value="CHX17_C"/>
    <property type="match status" value="1"/>
</dbReference>
<evidence type="ECO:0000256" key="3">
    <source>
        <dbReference type="ARBA" id="ARBA00022538"/>
    </source>
</evidence>
<dbReference type="Pfam" id="PF23256">
    <property type="entry name" value="CHX17_2nd"/>
    <property type="match status" value="1"/>
</dbReference>
<dbReference type="InterPro" id="IPR038770">
    <property type="entry name" value="Na+/solute_symporter_sf"/>
</dbReference>
<dbReference type="InterPro" id="IPR006153">
    <property type="entry name" value="Cation/H_exchanger_TM"/>
</dbReference>
<keyword evidence="15" id="KW-1185">Reference proteome</keyword>
<evidence type="ECO:0000256" key="1">
    <source>
        <dbReference type="ARBA" id="ARBA00004141"/>
    </source>
</evidence>
<reference evidence="14" key="1">
    <citation type="submission" date="2020-09" db="EMBL/GenBank/DDBJ databases">
        <title>Genome-Enabled Discovery of Anthraquinone Biosynthesis in Senna tora.</title>
        <authorList>
            <person name="Kang S.-H."/>
            <person name="Pandey R.P."/>
            <person name="Lee C.-M."/>
            <person name="Sim J.-S."/>
            <person name="Jeong J.-T."/>
            <person name="Choi B.-S."/>
            <person name="Jung M."/>
            <person name="Ginzburg D."/>
            <person name="Zhao K."/>
            <person name="Won S.Y."/>
            <person name="Oh T.-J."/>
            <person name="Yu Y."/>
            <person name="Kim N.-H."/>
            <person name="Lee O.R."/>
            <person name="Lee T.-H."/>
            <person name="Bashyal P."/>
            <person name="Kim T.-S."/>
            <person name="Lee W.-H."/>
            <person name="Kawkins C."/>
            <person name="Kim C.-K."/>
            <person name="Kim J.S."/>
            <person name="Ahn B.O."/>
            <person name="Rhee S.Y."/>
            <person name="Sohng J.K."/>
        </authorList>
    </citation>
    <scope>NUCLEOTIDE SEQUENCE</scope>
    <source>
        <tissue evidence="14">Leaf</tissue>
    </source>
</reference>
<dbReference type="GO" id="GO:0006813">
    <property type="term" value="P:potassium ion transport"/>
    <property type="evidence" value="ECO:0007669"/>
    <property type="project" value="UniProtKB-KW"/>
</dbReference>
<dbReference type="GO" id="GO:0015297">
    <property type="term" value="F:antiporter activity"/>
    <property type="evidence" value="ECO:0007669"/>
    <property type="project" value="InterPro"/>
</dbReference>
<dbReference type="Gene3D" id="3.40.50.12370">
    <property type="match status" value="1"/>
</dbReference>
<name>A0A834TLP7_9FABA</name>
<feature type="transmembrane region" description="Helical" evidence="10">
    <location>
        <begin position="53"/>
        <end position="69"/>
    </location>
</feature>
<accession>A0A834TLP7</accession>
<feature type="domain" description="Cation/H(+) antiporter central" evidence="12">
    <location>
        <begin position="535"/>
        <end position="608"/>
    </location>
</feature>
<keyword evidence="8 10" id="KW-0472">Membrane</keyword>
<dbReference type="Proteomes" id="UP000634136">
    <property type="component" value="Unassembled WGS sequence"/>
</dbReference>
<dbReference type="Gene3D" id="1.20.1530.20">
    <property type="match status" value="1"/>
</dbReference>
<feature type="transmembrane region" description="Helical" evidence="10">
    <location>
        <begin position="20"/>
        <end position="41"/>
    </location>
</feature>
<dbReference type="PANTHER" id="PTHR32468">
    <property type="entry name" value="CATION/H + ANTIPORTER"/>
    <property type="match status" value="1"/>
</dbReference>
<dbReference type="OrthoDB" id="754456at2759"/>
<evidence type="ECO:0000256" key="8">
    <source>
        <dbReference type="ARBA" id="ARBA00023136"/>
    </source>
</evidence>
<organism evidence="14 15">
    <name type="scientific">Senna tora</name>
    <dbReference type="NCBI Taxonomy" id="362788"/>
    <lineage>
        <taxon>Eukaryota</taxon>
        <taxon>Viridiplantae</taxon>
        <taxon>Streptophyta</taxon>
        <taxon>Embryophyta</taxon>
        <taxon>Tracheophyta</taxon>
        <taxon>Spermatophyta</taxon>
        <taxon>Magnoliopsida</taxon>
        <taxon>eudicotyledons</taxon>
        <taxon>Gunneridae</taxon>
        <taxon>Pentapetalae</taxon>
        <taxon>rosids</taxon>
        <taxon>fabids</taxon>
        <taxon>Fabales</taxon>
        <taxon>Fabaceae</taxon>
        <taxon>Caesalpinioideae</taxon>
        <taxon>Cassia clade</taxon>
        <taxon>Senna</taxon>
    </lineage>
</organism>
<dbReference type="GO" id="GO:0016020">
    <property type="term" value="C:membrane"/>
    <property type="evidence" value="ECO:0007669"/>
    <property type="project" value="UniProtKB-SubCell"/>
</dbReference>
<evidence type="ECO:0000313" key="15">
    <source>
        <dbReference type="Proteomes" id="UP000634136"/>
    </source>
</evidence>
<dbReference type="GO" id="GO:1902600">
    <property type="term" value="P:proton transmembrane transport"/>
    <property type="evidence" value="ECO:0007669"/>
    <property type="project" value="InterPro"/>
</dbReference>
<gene>
    <name evidence="14" type="ORF">G2W53_022717</name>
</gene>
<feature type="domain" description="Cation/H+ exchanger transmembrane" evidence="11">
    <location>
        <begin position="36"/>
        <end position="418"/>
    </location>
</feature>
<keyword evidence="6 10" id="KW-1133">Transmembrane helix</keyword>
<comment type="subcellular location">
    <subcellularLocation>
        <location evidence="1">Membrane</location>
        <topology evidence="1">Multi-pass membrane protein</topology>
    </subcellularLocation>
</comment>
<evidence type="ECO:0000256" key="9">
    <source>
        <dbReference type="ARBA" id="ARBA00038341"/>
    </source>
</evidence>
<feature type="domain" description="Cation/H(+) antiporter C-terminal" evidence="13">
    <location>
        <begin position="620"/>
        <end position="782"/>
    </location>
</feature>
<feature type="transmembrane region" description="Helical" evidence="10">
    <location>
        <begin position="366"/>
        <end position="384"/>
    </location>
</feature>
<dbReference type="GO" id="GO:0006885">
    <property type="term" value="P:regulation of pH"/>
    <property type="evidence" value="ECO:0007669"/>
    <property type="project" value="TreeGrafter"/>
</dbReference>
<feature type="transmembrane region" description="Helical" evidence="10">
    <location>
        <begin position="173"/>
        <end position="195"/>
    </location>
</feature>
<evidence type="ECO:0000256" key="4">
    <source>
        <dbReference type="ARBA" id="ARBA00022692"/>
    </source>
</evidence>